<dbReference type="OrthoDB" id="2987506at2759"/>
<name>A0A165J7F3_EXIGL</name>
<reference evidence="1 2" key="1">
    <citation type="journal article" date="2016" name="Mol. Biol. Evol.">
        <title>Comparative Genomics of Early-Diverging Mushroom-Forming Fungi Provides Insights into the Origins of Lignocellulose Decay Capabilities.</title>
        <authorList>
            <person name="Nagy L.G."/>
            <person name="Riley R."/>
            <person name="Tritt A."/>
            <person name="Adam C."/>
            <person name="Daum C."/>
            <person name="Floudas D."/>
            <person name="Sun H."/>
            <person name="Yadav J.S."/>
            <person name="Pangilinan J."/>
            <person name="Larsson K.H."/>
            <person name="Matsuura K."/>
            <person name="Barry K."/>
            <person name="Labutti K."/>
            <person name="Kuo R."/>
            <person name="Ohm R.A."/>
            <person name="Bhattacharya S.S."/>
            <person name="Shirouzu T."/>
            <person name="Yoshinaga Y."/>
            <person name="Martin F.M."/>
            <person name="Grigoriev I.V."/>
            <person name="Hibbett D.S."/>
        </authorList>
    </citation>
    <scope>NUCLEOTIDE SEQUENCE [LARGE SCALE GENOMIC DNA]</scope>
    <source>
        <strain evidence="1 2">HHB12029</strain>
    </source>
</reference>
<evidence type="ECO:0000313" key="2">
    <source>
        <dbReference type="Proteomes" id="UP000077266"/>
    </source>
</evidence>
<evidence type="ECO:0000313" key="1">
    <source>
        <dbReference type="EMBL" id="KZV94437.1"/>
    </source>
</evidence>
<organism evidence="1 2">
    <name type="scientific">Exidia glandulosa HHB12029</name>
    <dbReference type="NCBI Taxonomy" id="1314781"/>
    <lineage>
        <taxon>Eukaryota</taxon>
        <taxon>Fungi</taxon>
        <taxon>Dikarya</taxon>
        <taxon>Basidiomycota</taxon>
        <taxon>Agaricomycotina</taxon>
        <taxon>Agaricomycetes</taxon>
        <taxon>Auriculariales</taxon>
        <taxon>Exidiaceae</taxon>
        <taxon>Exidia</taxon>
    </lineage>
</organism>
<dbReference type="Proteomes" id="UP000077266">
    <property type="component" value="Unassembled WGS sequence"/>
</dbReference>
<proteinExistence type="predicted"/>
<dbReference type="InParanoid" id="A0A165J7F3"/>
<dbReference type="AlphaFoldDB" id="A0A165J7F3"/>
<dbReference type="EMBL" id="KV425972">
    <property type="protein sequence ID" value="KZV94437.1"/>
    <property type="molecule type" value="Genomic_DNA"/>
</dbReference>
<keyword evidence="2" id="KW-1185">Reference proteome</keyword>
<accession>A0A165J7F3</accession>
<gene>
    <name evidence="1" type="ORF">EXIGLDRAFT_834969</name>
</gene>
<sequence>MPTYKLDVFVTDAWPYELKQAVYSLCIAKKVNSSYSVVWTAMQDYEFYNEFRWEDSYKLGTIQMFEDGKNLVKMAAGKKQPVTFGQTVVRDHKGILNVATGAPSGKPSFTLQNEGGPTFPIVDQLFNNEFKTSWSASLGMIYGYVSLELRPKVLIFFQKGMKTGDMFATIPGAVCEIDFTGVTEKAVSFVTSGSQRGGDMG</sequence>
<protein>
    <submittedName>
        <fullName evidence="1">Uncharacterized protein</fullName>
    </submittedName>
</protein>